<evidence type="ECO:0000313" key="4">
    <source>
        <dbReference type="EMBL" id="NML92121.1"/>
    </source>
</evidence>
<dbReference type="GO" id="GO:0071111">
    <property type="term" value="F:cyclic-guanylate-specific phosphodiesterase activity"/>
    <property type="evidence" value="ECO:0007669"/>
    <property type="project" value="InterPro"/>
</dbReference>
<dbReference type="InterPro" id="IPR001633">
    <property type="entry name" value="EAL_dom"/>
</dbReference>
<accession>A0A7Y0G7N0</accession>
<protein>
    <submittedName>
        <fullName evidence="4">EAL domain-containing protein</fullName>
    </submittedName>
</protein>
<dbReference type="PANTHER" id="PTHR33121:SF70">
    <property type="entry name" value="SIGNALING PROTEIN YKOW"/>
    <property type="match status" value="1"/>
</dbReference>
<dbReference type="InterPro" id="IPR050706">
    <property type="entry name" value="Cyclic-di-GMP_PDE-like"/>
</dbReference>
<dbReference type="SUPFAM" id="SSF141868">
    <property type="entry name" value="EAL domain-like"/>
    <property type="match status" value="1"/>
</dbReference>
<dbReference type="Proteomes" id="UP000583556">
    <property type="component" value="Unassembled WGS sequence"/>
</dbReference>
<dbReference type="InterPro" id="IPR035919">
    <property type="entry name" value="EAL_sf"/>
</dbReference>
<evidence type="ECO:0000256" key="1">
    <source>
        <dbReference type="SAM" id="Phobius"/>
    </source>
</evidence>
<feature type="transmembrane region" description="Helical" evidence="1">
    <location>
        <begin position="149"/>
        <end position="166"/>
    </location>
</feature>
<feature type="domain" description="GGDEF" evidence="3">
    <location>
        <begin position="254"/>
        <end position="384"/>
    </location>
</feature>
<evidence type="ECO:0000259" key="2">
    <source>
        <dbReference type="PROSITE" id="PS50883"/>
    </source>
</evidence>
<dbReference type="InterPro" id="IPR000160">
    <property type="entry name" value="GGDEF_dom"/>
</dbReference>
<feature type="transmembrane region" description="Helical" evidence="1">
    <location>
        <begin position="99"/>
        <end position="118"/>
    </location>
</feature>
<dbReference type="Pfam" id="PF00563">
    <property type="entry name" value="EAL"/>
    <property type="match status" value="1"/>
</dbReference>
<dbReference type="Gene3D" id="3.20.20.450">
    <property type="entry name" value="EAL domain"/>
    <property type="match status" value="1"/>
</dbReference>
<keyword evidence="1" id="KW-0472">Membrane</keyword>
<keyword evidence="5" id="KW-1185">Reference proteome</keyword>
<gene>
    <name evidence="4" type="ORF">HHL27_00305</name>
</gene>
<dbReference type="PROSITE" id="PS50883">
    <property type="entry name" value="EAL"/>
    <property type="match status" value="1"/>
</dbReference>
<dbReference type="CDD" id="cd01949">
    <property type="entry name" value="GGDEF"/>
    <property type="match status" value="1"/>
</dbReference>
<feature type="transmembrane region" description="Helical" evidence="1">
    <location>
        <begin position="32"/>
        <end position="51"/>
    </location>
</feature>
<feature type="domain" description="EAL" evidence="2">
    <location>
        <begin position="393"/>
        <end position="643"/>
    </location>
</feature>
<dbReference type="InterPro" id="IPR043128">
    <property type="entry name" value="Rev_trsase/Diguanyl_cyclase"/>
</dbReference>
<dbReference type="EMBL" id="JABBGM010000001">
    <property type="protein sequence ID" value="NML92121.1"/>
    <property type="molecule type" value="Genomic_DNA"/>
</dbReference>
<dbReference type="SUPFAM" id="SSF55073">
    <property type="entry name" value="Nucleotide cyclase"/>
    <property type="match status" value="1"/>
</dbReference>
<feature type="transmembrane region" description="Helical" evidence="1">
    <location>
        <begin position="57"/>
        <end position="78"/>
    </location>
</feature>
<keyword evidence="1" id="KW-0812">Transmembrane</keyword>
<name>A0A7Y0G7N0_9SPHN</name>
<proteinExistence type="predicted"/>
<organism evidence="4 5">
    <name type="scientific">Novosphingobium olei</name>
    <dbReference type="NCBI Taxonomy" id="2728851"/>
    <lineage>
        <taxon>Bacteria</taxon>
        <taxon>Pseudomonadati</taxon>
        <taxon>Pseudomonadota</taxon>
        <taxon>Alphaproteobacteria</taxon>
        <taxon>Sphingomonadales</taxon>
        <taxon>Sphingomonadaceae</taxon>
        <taxon>Novosphingobium</taxon>
    </lineage>
</organism>
<dbReference type="PROSITE" id="PS50887">
    <property type="entry name" value="GGDEF"/>
    <property type="match status" value="1"/>
</dbReference>
<dbReference type="Pfam" id="PF00990">
    <property type="entry name" value="GGDEF"/>
    <property type="match status" value="1"/>
</dbReference>
<dbReference type="NCBIfam" id="TIGR00254">
    <property type="entry name" value="GGDEF"/>
    <property type="match status" value="1"/>
</dbReference>
<evidence type="ECO:0000259" key="3">
    <source>
        <dbReference type="PROSITE" id="PS50887"/>
    </source>
</evidence>
<dbReference type="Gene3D" id="3.30.70.270">
    <property type="match status" value="1"/>
</dbReference>
<dbReference type="PANTHER" id="PTHR33121">
    <property type="entry name" value="CYCLIC DI-GMP PHOSPHODIESTERASE PDEF"/>
    <property type="match status" value="1"/>
</dbReference>
<evidence type="ECO:0000313" key="5">
    <source>
        <dbReference type="Proteomes" id="UP000583556"/>
    </source>
</evidence>
<dbReference type="CDD" id="cd01948">
    <property type="entry name" value="EAL"/>
    <property type="match status" value="1"/>
</dbReference>
<keyword evidence="1" id="KW-1133">Transmembrane helix</keyword>
<reference evidence="4 5" key="1">
    <citation type="submission" date="2020-04" db="EMBL/GenBank/DDBJ databases">
        <title>Novosphingobium sp. TW-4 isolated from soil.</title>
        <authorList>
            <person name="Dahal R.H."/>
            <person name="Chaudhary D.K."/>
        </authorList>
    </citation>
    <scope>NUCLEOTIDE SEQUENCE [LARGE SCALE GENOMIC DNA]</scope>
    <source>
        <strain evidence="4 5">TW-4</strain>
    </source>
</reference>
<comment type="caution">
    <text evidence="4">The sequence shown here is derived from an EMBL/GenBank/DDBJ whole genome shotgun (WGS) entry which is preliminary data.</text>
</comment>
<dbReference type="SMART" id="SM00267">
    <property type="entry name" value="GGDEF"/>
    <property type="match status" value="1"/>
</dbReference>
<dbReference type="SMART" id="SM00052">
    <property type="entry name" value="EAL"/>
    <property type="match status" value="1"/>
</dbReference>
<feature type="transmembrane region" description="Helical" evidence="1">
    <location>
        <begin position="172"/>
        <end position="191"/>
    </location>
</feature>
<sequence length="644" mass="70287">MRRLLNRLRISFRQHQGDAFTRAYALSLSRRLPLLYLVVVIDLALLAWRFYDRAPLVLTAFGPAFGVFGASRAIYWMPNRVGRRTIEQLRHDLARMGRIGGFAGLLFVGWGLSLYPYGDSNARSLIHYLLAVTTISGVLGLAHAPQTALRIALSIVVPSSLFFLLAGHPNAVYVSLVQVMVTVILLSVTYGHHRDFVRLELSRQQLMRRERQTAALASEAHMLATIDPLTGGLNRRAILDRLDREASHSQPGEAKPWLALIDLDGFKHVNDTYGHAAGDEALKTISRRIGELPFILAHGRLGGDEFAVIFDSGLEGPDVAEAACDLVGTIRTEIPHNGASLRLSASVGLHRLCHEGVSGALERADAALYKAKDRGDGSVMLFGPEDEAALQARIDATRRFNDCALEDRLKLLYQPIFDVPDGRIVAVEAFARWSPDGVTWQSPATFLAIAEATRRTGELTRLVLARALEECRPAETGVGISVNLSPRDVVREGVAANIAAIVRNAGASPQSVTLEVTERAILADPRRAALQLRAFRDFGFRIALDDFGAGWSSLSQLRDLPLDMVKLDRALTAALPSDPGACAIVGMIVSLSWQLGIDCILESVESEEQVAAARALGIRLMQGYHFGRPATISEALAVTRREVA</sequence>
<dbReference type="InterPro" id="IPR029787">
    <property type="entry name" value="Nucleotide_cyclase"/>
</dbReference>
<dbReference type="AlphaFoldDB" id="A0A7Y0G7N0"/>